<dbReference type="Pfam" id="PF07731">
    <property type="entry name" value="Cu-oxidase_2"/>
    <property type="match status" value="1"/>
</dbReference>
<dbReference type="GO" id="GO:0005507">
    <property type="term" value="F:copper ion binding"/>
    <property type="evidence" value="ECO:0007669"/>
    <property type="project" value="InterPro"/>
</dbReference>
<evidence type="ECO:0000259" key="1">
    <source>
        <dbReference type="Pfam" id="PF07731"/>
    </source>
</evidence>
<dbReference type="CDD" id="cd13891">
    <property type="entry name" value="CuRO_3_CotA_like"/>
    <property type="match status" value="1"/>
</dbReference>
<accession>A0A917H9W0</accession>
<dbReference type="AlphaFoldDB" id="A0A917H9W0"/>
<evidence type="ECO:0000313" key="4">
    <source>
        <dbReference type="Proteomes" id="UP000647241"/>
    </source>
</evidence>
<dbReference type="InterPro" id="IPR045087">
    <property type="entry name" value="Cu-oxidase_fam"/>
</dbReference>
<dbReference type="Gene3D" id="2.60.40.420">
    <property type="entry name" value="Cupredoxins - blue copper proteins"/>
    <property type="match status" value="3"/>
</dbReference>
<reference evidence="3" key="1">
    <citation type="journal article" date="2014" name="Int. J. Syst. Evol. Microbiol.">
        <title>Complete genome sequence of Corynebacterium casei LMG S-19264T (=DSM 44701T), isolated from a smear-ripened cheese.</title>
        <authorList>
            <consortium name="US DOE Joint Genome Institute (JGI-PGF)"/>
            <person name="Walter F."/>
            <person name="Albersmeier A."/>
            <person name="Kalinowski J."/>
            <person name="Ruckert C."/>
        </authorList>
    </citation>
    <scope>NUCLEOTIDE SEQUENCE</scope>
    <source>
        <strain evidence="3">CGMCC 1.12997</strain>
    </source>
</reference>
<gene>
    <name evidence="3" type="primary">cotA</name>
    <name evidence="3" type="ORF">GCM10011585_13090</name>
</gene>
<comment type="caution">
    <text evidence="3">The sequence shown here is derived from an EMBL/GenBank/DDBJ whole genome shotgun (WGS) entry which is preliminary data.</text>
</comment>
<keyword evidence="3" id="KW-0946">Virion</keyword>
<name>A0A917H9W0_9BACT</name>
<keyword evidence="3" id="KW-0167">Capsid protein</keyword>
<dbReference type="InterPro" id="IPR011706">
    <property type="entry name" value="Cu-oxidase_C"/>
</dbReference>
<dbReference type="CDD" id="cd13844">
    <property type="entry name" value="CuRO_1_BOD_CotA_like"/>
    <property type="match status" value="1"/>
</dbReference>
<sequence>MASPPQVRSGVKLARYVDPLPIPSLISAIGSSNKIIDIEMRQFRQRVHRDLPPTTLWGYNGSWPGPTIEVQSGQALSINWTSKLPTRHLFRVDHSIHGAESSIPEVRNVAHIHGACVLPDDDGFPEAWFTANGEHGPKFNPRPSFYPNGQSSTALWYHDHCMGITRLNIYAGLAGFYLIRDEAERTLNLPSGEYEVPLMLQDRLFHRDGSLYYPTVVNGPREHPLWIQEFYGDMNCVNGMVMPFLEVEPRKYRFRILNAANSRFYHLRLFNTDGAGKSLDDSFDDVPSFQQIGTDGGLLPTPLELRYLLIGPAERFDIVIDFSNFKGKYFSLVNDAPAPYTMGGQYVAEDVMLFKVTKPLSGKDTSTVPDTLVPFEALEPTYATRERMLLVSEKERPSDGYVIIGLLGDARWHDPITEDPKAGSTEIWSFVNITGDVHPLHIHLVQFQVLNRQPFDVQTYQQTGKIVFTGKPMAPESNERPAHKDTIKSYPGFVTRVIQRFDLPQGAPTTPGEELVYVWHCHILEHEDNEMMRPYKVVI</sequence>
<dbReference type="Proteomes" id="UP000647241">
    <property type="component" value="Unassembled WGS sequence"/>
</dbReference>
<feature type="domain" description="Plastocyanin-like" evidence="2">
    <location>
        <begin position="53"/>
        <end position="88"/>
    </location>
</feature>
<protein>
    <submittedName>
        <fullName evidence="3">Spore coat protein A</fullName>
    </submittedName>
</protein>
<organism evidence="3 4">
    <name type="scientific">Edaphobacter dinghuensis</name>
    <dbReference type="NCBI Taxonomy" id="1560005"/>
    <lineage>
        <taxon>Bacteria</taxon>
        <taxon>Pseudomonadati</taxon>
        <taxon>Acidobacteriota</taxon>
        <taxon>Terriglobia</taxon>
        <taxon>Terriglobales</taxon>
        <taxon>Acidobacteriaceae</taxon>
        <taxon>Edaphobacter</taxon>
    </lineage>
</organism>
<dbReference type="PANTHER" id="PTHR48267:SF1">
    <property type="entry name" value="BILIRUBIN OXIDASE"/>
    <property type="match status" value="1"/>
</dbReference>
<evidence type="ECO:0000313" key="3">
    <source>
        <dbReference type="EMBL" id="GGG72164.1"/>
    </source>
</evidence>
<dbReference type="GO" id="GO:0016491">
    <property type="term" value="F:oxidoreductase activity"/>
    <property type="evidence" value="ECO:0007669"/>
    <property type="project" value="InterPro"/>
</dbReference>
<dbReference type="InterPro" id="IPR008972">
    <property type="entry name" value="Cupredoxin"/>
</dbReference>
<proteinExistence type="predicted"/>
<dbReference type="SUPFAM" id="SSF49503">
    <property type="entry name" value="Cupredoxins"/>
    <property type="match status" value="3"/>
</dbReference>
<dbReference type="EMBL" id="BMGT01000002">
    <property type="protein sequence ID" value="GGG72164.1"/>
    <property type="molecule type" value="Genomic_DNA"/>
</dbReference>
<dbReference type="InterPro" id="IPR011707">
    <property type="entry name" value="Cu-oxidase-like_N"/>
</dbReference>
<evidence type="ECO:0000259" key="2">
    <source>
        <dbReference type="Pfam" id="PF07732"/>
    </source>
</evidence>
<dbReference type="CDD" id="cd13868">
    <property type="entry name" value="CuRO_2_CotA_like"/>
    <property type="match status" value="1"/>
</dbReference>
<feature type="domain" description="Plastocyanin-like" evidence="1">
    <location>
        <begin position="417"/>
        <end position="537"/>
    </location>
</feature>
<reference evidence="3" key="2">
    <citation type="submission" date="2020-09" db="EMBL/GenBank/DDBJ databases">
        <authorList>
            <person name="Sun Q."/>
            <person name="Zhou Y."/>
        </authorList>
    </citation>
    <scope>NUCLEOTIDE SEQUENCE</scope>
    <source>
        <strain evidence="3">CGMCC 1.12997</strain>
    </source>
</reference>
<dbReference type="PANTHER" id="PTHR48267">
    <property type="entry name" value="CUPREDOXIN SUPERFAMILY PROTEIN"/>
    <property type="match status" value="1"/>
</dbReference>
<keyword evidence="4" id="KW-1185">Reference proteome</keyword>
<dbReference type="Pfam" id="PF07732">
    <property type="entry name" value="Cu-oxidase_3"/>
    <property type="match status" value="1"/>
</dbReference>